<sequence>MGIKSSTPIKKWINPSSVLC</sequence>
<accession>A0A2P2P257</accession>
<organism evidence="1">
    <name type="scientific">Rhizophora mucronata</name>
    <name type="common">Asiatic mangrove</name>
    <dbReference type="NCBI Taxonomy" id="61149"/>
    <lineage>
        <taxon>Eukaryota</taxon>
        <taxon>Viridiplantae</taxon>
        <taxon>Streptophyta</taxon>
        <taxon>Embryophyta</taxon>
        <taxon>Tracheophyta</taxon>
        <taxon>Spermatophyta</taxon>
        <taxon>Magnoliopsida</taxon>
        <taxon>eudicotyledons</taxon>
        <taxon>Gunneridae</taxon>
        <taxon>Pentapetalae</taxon>
        <taxon>rosids</taxon>
        <taxon>fabids</taxon>
        <taxon>Malpighiales</taxon>
        <taxon>Rhizophoraceae</taxon>
        <taxon>Rhizophora</taxon>
    </lineage>
</organism>
<evidence type="ECO:0000313" key="1">
    <source>
        <dbReference type="EMBL" id="MBX48886.1"/>
    </source>
</evidence>
<dbReference type="EMBL" id="GGEC01068402">
    <property type="protein sequence ID" value="MBX48886.1"/>
    <property type="molecule type" value="Transcribed_RNA"/>
</dbReference>
<proteinExistence type="predicted"/>
<protein>
    <submittedName>
        <fullName evidence="1">Uncharacterized protein</fullName>
    </submittedName>
</protein>
<reference evidence="1" key="1">
    <citation type="submission" date="2018-02" db="EMBL/GenBank/DDBJ databases">
        <title>Rhizophora mucronata_Transcriptome.</title>
        <authorList>
            <person name="Meera S.P."/>
            <person name="Sreeshan A."/>
            <person name="Augustine A."/>
        </authorList>
    </citation>
    <scope>NUCLEOTIDE SEQUENCE</scope>
    <source>
        <tissue evidence="1">Leaf</tissue>
    </source>
</reference>
<name>A0A2P2P257_RHIMU</name>
<dbReference type="AlphaFoldDB" id="A0A2P2P257"/>